<feature type="transmembrane region" description="Helical" evidence="1">
    <location>
        <begin position="113"/>
        <end position="131"/>
    </location>
</feature>
<feature type="transmembrane region" description="Helical" evidence="1">
    <location>
        <begin position="45"/>
        <end position="62"/>
    </location>
</feature>
<feature type="transmembrane region" description="Helical" evidence="1">
    <location>
        <begin position="169"/>
        <end position="192"/>
    </location>
</feature>
<organism evidence="2">
    <name type="scientific">freshwater metagenome</name>
    <dbReference type="NCBI Taxonomy" id="449393"/>
    <lineage>
        <taxon>unclassified sequences</taxon>
        <taxon>metagenomes</taxon>
        <taxon>ecological metagenomes</taxon>
    </lineage>
</organism>
<dbReference type="AlphaFoldDB" id="A0A6J6JZY2"/>
<keyword evidence="1" id="KW-1133">Transmembrane helix</keyword>
<dbReference type="PIRSF" id="PIRSF037395">
    <property type="entry name" value="UCP037395_ABCper"/>
    <property type="match status" value="1"/>
</dbReference>
<proteinExistence type="predicted"/>
<protein>
    <submittedName>
        <fullName evidence="2">Unannotated protein</fullName>
    </submittedName>
</protein>
<reference evidence="2" key="1">
    <citation type="submission" date="2020-05" db="EMBL/GenBank/DDBJ databases">
        <authorList>
            <person name="Chiriac C."/>
            <person name="Salcher M."/>
            <person name="Ghai R."/>
            <person name="Kavagutti S V."/>
        </authorList>
    </citation>
    <scope>NUCLEOTIDE SEQUENCE</scope>
</reference>
<feature type="transmembrane region" description="Helical" evidence="1">
    <location>
        <begin position="74"/>
        <end position="106"/>
    </location>
</feature>
<keyword evidence="1" id="KW-0812">Transmembrane</keyword>
<evidence type="ECO:0000256" key="1">
    <source>
        <dbReference type="SAM" id="Phobius"/>
    </source>
</evidence>
<accession>A0A6J6JZY2</accession>
<keyword evidence="1" id="KW-0472">Membrane</keyword>
<dbReference type="EMBL" id="CAEZVY010000051">
    <property type="protein sequence ID" value="CAB4641229.1"/>
    <property type="molecule type" value="Genomic_DNA"/>
</dbReference>
<sequence length="264" mass="27219">MTLLRAPHDLVGRTALVATSSIALVLFAWPLVAGALLVPGGLGMTIALVGLPVVVVVASLSLDGTLRSTSVLALVAVLSALGAGARVLSVGVGGIEFIFIVVILAGRTLGARLGFIVGVIAVGLSSLVWGGFGPWTAFQMCAVGWVAAGAGLLPRLGDPVTPRGRTRELVMLMAYGVLASYAFGLIMNLWFWPIAVGPGTTVSFVEGAPLLENVTRFVVYSLASSTLTWDTVRAITTMVGLALVGKPALQALRRAHVRARPVAV</sequence>
<dbReference type="Gene3D" id="1.10.1760.20">
    <property type="match status" value="1"/>
</dbReference>
<dbReference type="InterPro" id="IPR017196">
    <property type="entry name" value="ECF_substrate-spec_UCP037395"/>
</dbReference>
<name>A0A6J6JZY2_9ZZZZ</name>
<evidence type="ECO:0000313" key="2">
    <source>
        <dbReference type="EMBL" id="CAB4641229.1"/>
    </source>
</evidence>
<feature type="transmembrane region" description="Helical" evidence="1">
    <location>
        <begin position="15"/>
        <end position="38"/>
    </location>
</feature>
<gene>
    <name evidence="2" type="ORF">UFOPK2158_00612</name>
</gene>
<feature type="transmembrane region" description="Helical" evidence="1">
    <location>
        <begin position="137"/>
        <end position="157"/>
    </location>
</feature>